<dbReference type="EMBL" id="SMYO01000003">
    <property type="protein sequence ID" value="TDK63319.1"/>
    <property type="molecule type" value="Genomic_DNA"/>
</dbReference>
<evidence type="ECO:0000313" key="2">
    <source>
        <dbReference type="EMBL" id="TDK63319.1"/>
    </source>
</evidence>
<dbReference type="PANTHER" id="PTHR37806:SF1">
    <property type="entry name" value="PEPTIDASE C39-LIKE DOMAIN-CONTAINING PROTEIN"/>
    <property type="match status" value="1"/>
</dbReference>
<feature type="domain" description="Peptidase C39-like" evidence="1">
    <location>
        <begin position="69"/>
        <end position="235"/>
    </location>
</feature>
<proteinExistence type="predicted"/>
<sequence>MSKPLPIGSKYKLKQLKALLPFKVSSKEFLIEVKTANSDIRQTNRVFSYIKEYKYLSNGRFDVKKVYIPVKSLRQKPQLPNGCEITSLTAVLNYYHYNVSKTKMSDQYLPKKPFYFKKGKRYGPDPYKYFSGNPRSRHGFFSYAPPIVKASNNYIKKVKGKYIAKDLSGRKIDVMLDQLDKGVPIVIWVTLDLSKPKIKYGWYLSGTKKYFHAPVNLHAVVLNGYDDKYVYVMNPLKGHVKYDSKKFFSSYKALGSHAMMVAPK</sequence>
<dbReference type="Pfam" id="PF13529">
    <property type="entry name" value="Peptidase_C39_2"/>
    <property type="match status" value="1"/>
</dbReference>
<evidence type="ECO:0000259" key="1">
    <source>
        <dbReference type="Pfam" id="PF13529"/>
    </source>
</evidence>
<dbReference type="PANTHER" id="PTHR37806">
    <property type="entry name" value="LMO0724 PROTEIN"/>
    <property type="match status" value="1"/>
</dbReference>
<dbReference type="InterPro" id="IPR039564">
    <property type="entry name" value="Peptidase_C39-like"/>
</dbReference>
<reference evidence="2 3" key="1">
    <citation type="submission" date="2019-03" db="EMBL/GenBank/DDBJ databases">
        <title>Bacillus niacini sp. nov. a Nicotinate-Metabolizing Mesophile Isolated from Soil.</title>
        <authorList>
            <person name="Zhang G."/>
        </authorList>
    </citation>
    <scope>NUCLEOTIDE SEQUENCE [LARGE SCALE GENOMIC DNA]</scope>
    <source>
        <strain evidence="2 3">WN066</strain>
    </source>
</reference>
<dbReference type="Proteomes" id="UP000295132">
    <property type="component" value="Unassembled WGS sequence"/>
</dbReference>
<evidence type="ECO:0000313" key="3">
    <source>
        <dbReference type="Proteomes" id="UP000295132"/>
    </source>
</evidence>
<protein>
    <recommendedName>
        <fullName evidence="1">Peptidase C39-like domain-containing protein</fullName>
    </recommendedName>
</protein>
<gene>
    <name evidence="2" type="ORF">E2K98_07695</name>
</gene>
<accession>A0A4R5VVT0</accession>
<name>A0A4R5VVT0_9BACI</name>
<dbReference type="AlphaFoldDB" id="A0A4R5VVT0"/>
<dbReference type="Gene3D" id="3.90.70.10">
    <property type="entry name" value="Cysteine proteinases"/>
    <property type="match status" value="1"/>
</dbReference>
<comment type="caution">
    <text evidence="2">The sequence shown here is derived from an EMBL/GenBank/DDBJ whole genome shotgun (WGS) entry which is preliminary data.</text>
</comment>
<organism evidence="2 3">
    <name type="scientific">Bacillus salipaludis</name>
    <dbReference type="NCBI Taxonomy" id="2547811"/>
    <lineage>
        <taxon>Bacteria</taxon>
        <taxon>Bacillati</taxon>
        <taxon>Bacillota</taxon>
        <taxon>Bacilli</taxon>
        <taxon>Bacillales</taxon>
        <taxon>Bacillaceae</taxon>
        <taxon>Bacillus</taxon>
    </lineage>
</organism>